<dbReference type="PIRSF" id="PIRSF000410">
    <property type="entry name" value="CheR"/>
    <property type="match status" value="1"/>
</dbReference>
<dbReference type="PRINTS" id="PR00996">
    <property type="entry name" value="CHERMTFRASE"/>
</dbReference>
<proteinExistence type="predicted"/>
<dbReference type="EMBL" id="QOQW01000003">
    <property type="protein sequence ID" value="RCK81175.1"/>
    <property type="molecule type" value="Genomic_DNA"/>
</dbReference>
<evidence type="ECO:0000259" key="6">
    <source>
        <dbReference type="PROSITE" id="PS50123"/>
    </source>
</evidence>
<feature type="domain" description="CheR-type methyltransferase" evidence="6">
    <location>
        <begin position="1"/>
        <end position="269"/>
    </location>
</feature>
<organism evidence="7 8">
    <name type="scientific">Candidatus Ozemobacter sibiricus</name>
    <dbReference type="NCBI Taxonomy" id="2268124"/>
    <lineage>
        <taxon>Bacteria</taxon>
        <taxon>Candidatus Ozemobacteria</taxon>
        <taxon>Candidatus Ozemobacterales</taxon>
        <taxon>Candidatus Ozemobacteraceae</taxon>
        <taxon>Candidatus Ozemobacter</taxon>
    </lineage>
</organism>
<dbReference type="SMART" id="SM00138">
    <property type="entry name" value="MeTrc"/>
    <property type="match status" value="1"/>
</dbReference>
<dbReference type="PROSITE" id="PS50123">
    <property type="entry name" value="CHER"/>
    <property type="match status" value="1"/>
</dbReference>
<keyword evidence="4 7" id="KW-0808">Transferase</keyword>
<dbReference type="Gene3D" id="1.10.155.10">
    <property type="entry name" value="Chemotaxis receptor methyltransferase CheR, N-terminal domain"/>
    <property type="match status" value="1"/>
</dbReference>
<protein>
    <recommendedName>
        <fullName evidence="2">protein-glutamate O-methyltransferase</fullName>
        <ecNumber evidence="2">2.1.1.80</ecNumber>
    </recommendedName>
</protein>
<comment type="catalytic activity">
    <reaction evidence="1">
        <text>L-glutamyl-[protein] + S-adenosyl-L-methionine = [protein]-L-glutamate 5-O-methyl ester + S-adenosyl-L-homocysteine</text>
        <dbReference type="Rhea" id="RHEA:24452"/>
        <dbReference type="Rhea" id="RHEA-COMP:10208"/>
        <dbReference type="Rhea" id="RHEA-COMP:10311"/>
        <dbReference type="ChEBI" id="CHEBI:29973"/>
        <dbReference type="ChEBI" id="CHEBI:57856"/>
        <dbReference type="ChEBI" id="CHEBI:59789"/>
        <dbReference type="ChEBI" id="CHEBI:82795"/>
        <dbReference type="EC" id="2.1.1.80"/>
    </reaction>
</comment>
<keyword evidence="3 7" id="KW-0489">Methyltransferase</keyword>
<comment type="caution">
    <text evidence="7">The sequence shown here is derived from an EMBL/GenBank/DDBJ whole genome shotgun (WGS) entry which is preliminary data.</text>
</comment>
<dbReference type="EC" id="2.1.1.80" evidence="2"/>
<reference evidence="7 8" key="1">
    <citation type="submission" date="2018-05" db="EMBL/GenBank/DDBJ databases">
        <title>A metagenomic window into the 2 km-deep terrestrial subsurface aquifer revealed taxonomically and functionally diverse microbial community comprising novel uncultured bacterial lineages.</title>
        <authorList>
            <person name="Kadnikov V.V."/>
            <person name="Mardanov A.V."/>
            <person name="Beletsky A.V."/>
            <person name="Banks D."/>
            <person name="Pimenov N.V."/>
            <person name="Frank Y.A."/>
            <person name="Karnachuk O.V."/>
            <person name="Ravin N.V."/>
        </authorList>
    </citation>
    <scope>NUCLEOTIDE SEQUENCE [LARGE SCALE GENOMIC DNA]</scope>
    <source>
        <strain evidence="7">BY5</strain>
    </source>
</reference>
<gene>
    <name evidence="7" type="ORF">OZSIB_2552</name>
</gene>
<evidence type="ECO:0000256" key="5">
    <source>
        <dbReference type="ARBA" id="ARBA00022691"/>
    </source>
</evidence>
<evidence type="ECO:0000256" key="3">
    <source>
        <dbReference type="ARBA" id="ARBA00022603"/>
    </source>
</evidence>
<dbReference type="Pfam" id="PF01739">
    <property type="entry name" value="CheR"/>
    <property type="match status" value="1"/>
</dbReference>
<dbReference type="PANTHER" id="PTHR24422">
    <property type="entry name" value="CHEMOTAXIS PROTEIN METHYLTRANSFERASE"/>
    <property type="match status" value="1"/>
</dbReference>
<dbReference type="GO" id="GO:0008983">
    <property type="term" value="F:protein-glutamate O-methyltransferase activity"/>
    <property type="evidence" value="ECO:0007669"/>
    <property type="project" value="UniProtKB-EC"/>
</dbReference>
<evidence type="ECO:0000256" key="4">
    <source>
        <dbReference type="ARBA" id="ARBA00022679"/>
    </source>
</evidence>
<dbReference type="InterPro" id="IPR026024">
    <property type="entry name" value="Chemotaxis_MeTrfase_CheR"/>
</dbReference>
<name>A0A367ZSP8_9BACT</name>
<dbReference type="InterPro" id="IPR036804">
    <property type="entry name" value="CheR_N_sf"/>
</dbReference>
<keyword evidence="5" id="KW-0949">S-adenosyl-L-methionine</keyword>
<dbReference type="SUPFAM" id="SSF47757">
    <property type="entry name" value="Chemotaxis receptor methyltransferase CheR, N-terminal domain"/>
    <property type="match status" value="1"/>
</dbReference>
<dbReference type="InterPro" id="IPR022642">
    <property type="entry name" value="CheR_C"/>
</dbReference>
<sequence length="276" mass="31509">MSAFIYDRLGIHLPPVKKTLLEGRLRKRLIALGLPSFTAYCDLLFSERGQAEEVPQMIDLVTTNKTDFFREPDHFTYLTTTALPRLQAGQARPPDKPLRVWSAGCSSGEEPYTLALVLSEYATAHPPFSFTILATDISSRMLAIATAGIYPEERIAPIPQHLRERFLLRSRDRSRRLIKFAPEIRRTIRFEKLNLKDIPPTFRETFHIIFCRNVIIYFDRPTQGWLLEQLVRRLVPGGYLFLGHSEALTGMRHEHLHGVAPTVYRKMGGPGGKDVP</sequence>
<dbReference type="PANTHER" id="PTHR24422:SF26">
    <property type="entry name" value="CHEMOTAXIS PROTEIN METHYLTRANSFERASE"/>
    <property type="match status" value="1"/>
</dbReference>
<dbReference type="InterPro" id="IPR050903">
    <property type="entry name" value="Bact_Chemotaxis_MeTrfase"/>
</dbReference>
<dbReference type="Gene3D" id="3.40.50.150">
    <property type="entry name" value="Vaccinia Virus protein VP39"/>
    <property type="match status" value="1"/>
</dbReference>
<evidence type="ECO:0000313" key="7">
    <source>
        <dbReference type="EMBL" id="RCK81175.1"/>
    </source>
</evidence>
<dbReference type="Proteomes" id="UP000252355">
    <property type="component" value="Unassembled WGS sequence"/>
</dbReference>
<evidence type="ECO:0000313" key="8">
    <source>
        <dbReference type="Proteomes" id="UP000252355"/>
    </source>
</evidence>
<dbReference type="Pfam" id="PF03705">
    <property type="entry name" value="CheR_N"/>
    <property type="match status" value="1"/>
</dbReference>
<dbReference type="InterPro" id="IPR029063">
    <property type="entry name" value="SAM-dependent_MTases_sf"/>
</dbReference>
<accession>A0A367ZSP8</accession>
<dbReference type="InterPro" id="IPR022641">
    <property type="entry name" value="CheR_N"/>
</dbReference>
<dbReference type="CDD" id="cd02440">
    <property type="entry name" value="AdoMet_MTases"/>
    <property type="match status" value="1"/>
</dbReference>
<dbReference type="GO" id="GO:0032259">
    <property type="term" value="P:methylation"/>
    <property type="evidence" value="ECO:0007669"/>
    <property type="project" value="UniProtKB-KW"/>
</dbReference>
<evidence type="ECO:0000256" key="2">
    <source>
        <dbReference type="ARBA" id="ARBA00012534"/>
    </source>
</evidence>
<dbReference type="InterPro" id="IPR000780">
    <property type="entry name" value="CheR_MeTrfase"/>
</dbReference>
<dbReference type="SUPFAM" id="SSF53335">
    <property type="entry name" value="S-adenosyl-L-methionine-dependent methyltransferases"/>
    <property type="match status" value="1"/>
</dbReference>
<dbReference type="AlphaFoldDB" id="A0A367ZSP8"/>
<evidence type="ECO:0000256" key="1">
    <source>
        <dbReference type="ARBA" id="ARBA00001541"/>
    </source>
</evidence>